<dbReference type="Pfam" id="PF13511">
    <property type="entry name" value="DUF4124"/>
    <property type="match status" value="1"/>
</dbReference>
<keyword evidence="5" id="KW-1185">Reference proteome</keyword>
<dbReference type="KEGG" id="iod:EJO50_13020"/>
<name>A0A3S8ZV42_9NEIS</name>
<sequence length="229" mass="26415">MIYWGIWGLGLIWMRSWPKYVLTVANTEFKRFYLMQCNLPIFLILALLAVPVSAKLYRWVDETGRVQYSDKPPVTVPTSGVTELNKSGTVKATPAPILSREEKEKIQNEQARQKEQQRKDRALLQSFSKPGEIDLIRDRRIEVVQSAIAANTIRIQNAIPRKVRLETQIARHKKANRAVPGDLTEDLAIIQKEVSNIEEDIRNKKKEIENIKLKAEEDKKRLLELKSSK</sequence>
<keyword evidence="2" id="KW-0472">Membrane</keyword>
<keyword evidence="2" id="KW-1133">Transmembrane helix</keyword>
<gene>
    <name evidence="4" type="ORF">EJO50_13020</name>
</gene>
<keyword evidence="2" id="KW-0812">Transmembrane</keyword>
<protein>
    <submittedName>
        <fullName evidence="4">DUF4124 domain-containing protein</fullName>
    </submittedName>
</protein>
<dbReference type="OrthoDB" id="7064973at2"/>
<reference evidence="4 5" key="1">
    <citation type="submission" date="2018-12" db="EMBL/GenBank/DDBJ databases">
        <title>Complete genome sequence of Iodobacter sp. H11R3.</title>
        <authorList>
            <person name="Bae J.-W."/>
        </authorList>
    </citation>
    <scope>NUCLEOTIDE SEQUENCE [LARGE SCALE GENOMIC DNA]</scope>
    <source>
        <strain evidence="4 5">H11R3</strain>
    </source>
</reference>
<evidence type="ECO:0000259" key="3">
    <source>
        <dbReference type="Pfam" id="PF13511"/>
    </source>
</evidence>
<evidence type="ECO:0000256" key="1">
    <source>
        <dbReference type="SAM" id="Coils"/>
    </source>
</evidence>
<dbReference type="AlphaFoldDB" id="A0A3S8ZV42"/>
<dbReference type="EMBL" id="CP034433">
    <property type="protein sequence ID" value="AZN37326.1"/>
    <property type="molecule type" value="Genomic_DNA"/>
</dbReference>
<evidence type="ECO:0000313" key="4">
    <source>
        <dbReference type="EMBL" id="AZN37326.1"/>
    </source>
</evidence>
<evidence type="ECO:0000313" key="5">
    <source>
        <dbReference type="Proteomes" id="UP000282438"/>
    </source>
</evidence>
<keyword evidence="1" id="KW-0175">Coiled coil</keyword>
<feature type="domain" description="DUF4124" evidence="3">
    <location>
        <begin position="44"/>
        <end position="95"/>
    </location>
</feature>
<dbReference type="InterPro" id="IPR025392">
    <property type="entry name" value="DUF4124"/>
</dbReference>
<feature type="coiled-coil region" evidence="1">
    <location>
        <begin position="187"/>
        <end position="228"/>
    </location>
</feature>
<evidence type="ECO:0000256" key="2">
    <source>
        <dbReference type="SAM" id="Phobius"/>
    </source>
</evidence>
<feature type="transmembrane region" description="Helical" evidence="2">
    <location>
        <begin position="32"/>
        <end position="50"/>
    </location>
</feature>
<proteinExistence type="predicted"/>
<organism evidence="4 5">
    <name type="scientific">Iodobacter ciconiae</name>
    <dbReference type="NCBI Taxonomy" id="2496266"/>
    <lineage>
        <taxon>Bacteria</taxon>
        <taxon>Pseudomonadati</taxon>
        <taxon>Pseudomonadota</taxon>
        <taxon>Betaproteobacteria</taxon>
        <taxon>Neisseriales</taxon>
        <taxon>Chitinibacteraceae</taxon>
        <taxon>Iodobacter</taxon>
    </lineage>
</organism>
<accession>A0A3S8ZV42</accession>
<dbReference type="Proteomes" id="UP000282438">
    <property type="component" value="Chromosome"/>
</dbReference>